<sequence length="228" mass="25658">MMNMTINKKSLAEEVAEQLRAAITSNTYKVNEQLPTEPELMKQFGVGRSSIREAIRILANSGLLRVQQGVGTFIEAHAGITEPFIQRLKRAEASDLDEVRKLLEMKIAEKAAANHTAEDIKKIKAVLDKRNALAQTGPLEDCIQADIDFHMSIAEAAGNPILADLYQSFSLQLKGWFLKIYPEMAALQQRDALEIFRETADLHNELYKSIKVRDGKKAWNCITQIINY</sequence>
<keyword evidence="6" id="KW-1185">Reference proteome</keyword>
<gene>
    <name evidence="5" type="ORF">SNE25_14595</name>
</gene>
<dbReference type="PROSITE" id="PS50949">
    <property type="entry name" value="HTH_GNTR"/>
    <property type="match status" value="1"/>
</dbReference>
<accession>A0ABZ0TUL0</accession>
<dbReference type="SUPFAM" id="SSF46785">
    <property type="entry name" value="Winged helix' DNA-binding domain"/>
    <property type="match status" value="1"/>
</dbReference>
<dbReference type="PRINTS" id="PR00035">
    <property type="entry name" value="HTHGNTR"/>
</dbReference>
<keyword evidence="3" id="KW-0804">Transcription</keyword>
<dbReference type="EMBL" id="CP139558">
    <property type="protein sequence ID" value="WPU96751.1"/>
    <property type="molecule type" value="Genomic_DNA"/>
</dbReference>
<protein>
    <submittedName>
        <fullName evidence="5">FadR/GntR family transcriptional regulator</fullName>
    </submittedName>
</protein>
<dbReference type="InterPro" id="IPR036388">
    <property type="entry name" value="WH-like_DNA-bd_sf"/>
</dbReference>
<dbReference type="InterPro" id="IPR000524">
    <property type="entry name" value="Tscrpt_reg_HTH_GntR"/>
</dbReference>
<dbReference type="InterPro" id="IPR036390">
    <property type="entry name" value="WH_DNA-bd_sf"/>
</dbReference>
<evidence type="ECO:0000313" key="5">
    <source>
        <dbReference type="EMBL" id="WPU96751.1"/>
    </source>
</evidence>
<dbReference type="RefSeq" id="WP_321565840.1">
    <property type="nucleotide sequence ID" value="NZ_CP139558.1"/>
</dbReference>
<dbReference type="SMART" id="SM00895">
    <property type="entry name" value="FCD"/>
    <property type="match status" value="1"/>
</dbReference>
<dbReference type="CDD" id="cd07377">
    <property type="entry name" value="WHTH_GntR"/>
    <property type="match status" value="1"/>
</dbReference>
<evidence type="ECO:0000256" key="1">
    <source>
        <dbReference type="ARBA" id="ARBA00023015"/>
    </source>
</evidence>
<dbReference type="InterPro" id="IPR008920">
    <property type="entry name" value="TF_FadR/GntR_C"/>
</dbReference>
<evidence type="ECO:0000256" key="3">
    <source>
        <dbReference type="ARBA" id="ARBA00023163"/>
    </source>
</evidence>
<organism evidence="5 6">
    <name type="scientific">Mucilaginibacter sabulilitoris</name>
    <dbReference type="NCBI Taxonomy" id="1173583"/>
    <lineage>
        <taxon>Bacteria</taxon>
        <taxon>Pseudomonadati</taxon>
        <taxon>Bacteroidota</taxon>
        <taxon>Sphingobacteriia</taxon>
        <taxon>Sphingobacteriales</taxon>
        <taxon>Sphingobacteriaceae</taxon>
        <taxon>Mucilaginibacter</taxon>
    </lineage>
</organism>
<keyword evidence="1" id="KW-0805">Transcription regulation</keyword>
<proteinExistence type="predicted"/>
<dbReference type="PANTHER" id="PTHR43537:SF47">
    <property type="entry name" value="REGULATORY PROTEIN GNTR HTH"/>
    <property type="match status" value="1"/>
</dbReference>
<dbReference type="Pfam" id="PF00392">
    <property type="entry name" value="GntR"/>
    <property type="match status" value="1"/>
</dbReference>
<dbReference type="Proteomes" id="UP001324380">
    <property type="component" value="Chromosome"/>
</dbReference>
<evidence type="ECO:0000313" key="6">
    <source>
        <dbReference type="Proteomes" id="UP001324380"/>
    </source>
</evidence>
<feature type="domain" description="HTH gntR-type" evidence="4">
    <location>
        <begin position="9"/>
        <end position="77"/>
    </location>
</feature>
<dbReference type="PANTHER" id="PTHR43537">
    <property type="entry name" value="TRANSCRIPTIONAL REGULATOR, GNTR FAMILY"/>
    <property type="match status" value="1"/>
</dbReference>
<reference evidence="5 6" key="1">
    <citation type="submission" date="2023-11" db="EMBL/GenBank/DDBJ databases">
        <title>Analysis of the Genomes of Mucilaginibacter gossypii cycad 4 and M. sabulilitoris SNA2: microbes with the potential for plant growth promotion.</title>
        <authorList>
            <person name="Hirsch A.M."/>
            <person name="Humm E."/>
            <person name="Rubbi M."/>
            <person name="Del Vecchio G."/>
            <person name="Ha S.M."/>
            <person name="Pellegrini M."/>
            <person name="Gunsalus R.P."/>
        </authorList>
    </citation>
    <scope>NUCLEOTIDE SEQUENCE [LARGE SCALE GENOMIC DNA]</scope>
    <source>
        <strain evidence="5 6">SNA2</strain>
    </source>
</reference>
<keyword evidence="2" id="KW-0238">DNA-binding</keyword>
<dbReference type="SMART" id="SM00345">
    <property type="entry name" value="HTH_GNTR"/>
    <property type="match status" value="1"/>
</dbReference>
<dbReference type="SUPFAM" id="SSF48008">
    <property type="entry name" value="GntR ligand-binding domain-like"/>
    <property type="match status" value="1"/>
</dbReference>
<dbReference type="Pfam" id="PF07729">
    <property type="entry name" value="FCD"/>
    <property type="match status" value="1"/>
</dbReference>
<dbReference type="Gene3D" id="1.20.120.530">
    <property type="entry name" value="GntR ligand-binding domain-like"/>
    <property type="match status" value="1"/>
</dbReference>
<evidence type="ECO:0000259" key="4">
    <source>
        <dbReference type="PROSITE" id="PS50949"/>
    </source>
</evidence>
<evidence type="ECO:0000256" key="2">
    <source>
        <dbReference type="ARBA" id="ARBA00023125"/>
    </source>
</evidence>
<name>A0ABZ0TUL0_9SPHI</name>
<dbReference type="Gene3D" id="1.10.10.10">
    <property type="entry name" value="Winged helix-like DNA-binding domain superfamily/Winged helix DNA-binding domain"/>
    <property type="match status" value="1"/>
</dbReference>
<dbReference type="InterPro" id="IPR011711">
    <property type="entry name" value="GntR_C"/>
</dbReference>